<evidence type="ECO:0000256" key="6">
    <source>
        <dbReference type="ARBA" id="ARBA00022837"/>
    </source>
</evidence>
<feature type="transmembrane region" description="Helical" evidence="14">
    <location>
        <begin position="534"/>
        <end position="560"/>
    </location>
</feature>
<evidence type="ECO:0000256" key="2">
    <source>
        <dbReference type="ARBA" id="ARBA00022448"/>
    </source>
</evidence>
<dbReference type="InterPro" id="IPR028325">
    <property type="entry name" value="VG_K_chnl"/>
</dbReference>
<feature type="compositionally biased region" description="Basic and acidic residues" evidence="13">
    <location>
        <begin position="325"/>
        <end position="337"/>
    </location>
</feature>
<keyword evidence="3" id="KW-0633">Potassium transport</keyword>
<keyword evidence="4 14" id="KW-0812">Transmembrane</keyword>
<keyword evidence="12" id="KW-0407">Ion channel</keyword>
<evidence type="ECO:0000256" key="14">
    <source>
        <dbReference type="SAM" id="Phobius"/>
    </source>
</evidence>
<dbReference type="PRINTS" id="PR00169">
    <property type="entry name" value="KCHANNEL"/>
</dbReference>
<sequence>MDVVDLDEGPAEPGLAPAAPRVCCPPPQVPYAPKAAEAPAGTSAAAGSRGRNLRRSCSEEALSRRELGEELCARLDQIDTRLEWLISRVRVTGIAATHCDSNASSTLGFSALDPQESVTSTVQKVSVTDTTPLRSAADAGHPPGAEFSASARAPAPAGPWPVGSPASPRLEVPSIGLPGKQLDINRVAGVKLRLRRSMVALAPLSLAPGRRSDRRSDSTDQSPERRESKRGTTESCLSLRSAPTSRGQSPEALAHGSDRIVSLERRGSFEAKRGAGVSYFSRQSGPPSPSAAQRGRGGSPVGRRSGPPSPRPEEAAARGSGRSPPSERQEASKDIDRGMSYVSRPQQSDRSALPSHPSGKSFTAGSSSSGRGSWRARAGGTMIPNLSPKVHRHPGTSRVAGLRHASTKESLHVQEKSKKSFLVRRMLEKSSSKNIENVHLRFQSLPMAMRRTRNSTLDYIHTVLDDPDSSTEAWWISKCLEAIVLLSMLVTFLQTVEDPLLHGWSTVVAETTFDVVFLMELCVRVFCAPNKVNFLLIFHTWIDIAAASAIVVRAAAGFVLPESQDDAFSIILLGFVPIVRLLKILRDFESYKVLIQAIEITMEALPMLLYTVALITMTFASLIYLLEPELFESPFRAVWFCLVTITTVGYGDYSPTTTAGITIVMVLIVLGVILMAVPIGIMGNTFNQVWTSRDYSLLLSKTRKKLHQWGYSAHDIPTLFRAVHYSDCAVLELDDFIELVNDMKIGLSEDRIIALFENMDKDGSGALDAAEFAQQLFPGSRNEGFGYASIKELKNPSGEGGSPKLTRRSLLSLDGQTSASTGERTVQQSAFRNYQRQDTFELTASQGLTASQPVSLPGWPD</sequence>
<feature type="compositionally biased region" description="Low complexity" evidence="13">
    <location>
        <begin position="148"/>
        <end position="165"/>
    </location>
</feature>
<dbReference type="InterPro" id="IPR018247">
    <property type="entry name" value="EF_Hand_1_Ca_BS"/>
</dbReference>
<feature type="domain" description="EF-hand" evidence="15">
    <location>
        <begin position="747"/>
        <end position="782"/>
    </location>
</feature>
<reference evidence="16" key="1">
    <citation type="submission" date="2023-10" db="EMBL/GenBank/DDBJ databases">
        <authorList>
            <person name="Chen Y."/>
            <person name="Shah S."/>
            <person name="Dougan E. K."/>
            <person name="Thang M."/>
            <person name="Chan C."/>
        </authorList>
    </citation>
    <scope>NUCLEOTIDE SEQUENCE [LARGE SCALE GENOMIC DNA]</scope>
</reference>
<feature type="compositionally biased region" description="Polar residues" evidence="13">
    <location>
        <begin position="233"/>
        <end position="248"/>
    </location>
</feature>
<feature type="region of interest" description="Disordered" evidence="13">
    <location>
        <begin position="842"/>
        <end position="861"/>
    </location>
</feature>
<feature type="compositionally biased region" description="Polar residues" evidence="13">
    <location>
        <begin position="842"/>
        <end position="854"/>
    </location>
</feature>
<feature type="transmembrane region" description="Helical" evidence="14">
    <location>
        <begin position="659"/>
        <end position="683"/>
    </location>
</feature>
<feature type="compositionally biased region" description="Low complexity" evidence="13">
    <location>
        <begin position="31"/>
        <end position="46"/>
    </location>
</feature>
<keyword evidence="6" id="KW-0106">Calcium</keyword>
<dbReference type="Gene3D" id="1.10.238.10">
    <property type="entry name" value="EF-hand"/>
    <property type="match status" value="1"/>
</dbReference>
<feature type="transmembrane region" description="Helical" evidence="14">
    <location>
        <begin position="567"/>
        <end position="585"/>
    </location>
</feature>
<protein>
    <recommendedName>
        <fullName evidence="15">EF-hand domain-containing protein</fullName>
    </recommendedName>
</protein>
<keyword evidence="8" id="KW-0630">Potassium</keyword>
<dbReference type="PROSITE" id="PS00018">
    <property type="entry name" value="EF_HAND_1"/>
    <property type="match status" value="1"/>
</dbReference>
<feature type="compositionally biased region" description="Basic and acidic residues" evidence="13">
    <location>
        <begin position="210"/>
        <end position="232"/>
    </location>
</feature>
<feature type="region of interest" description="Disordered" evidence="13">
    <location>
        <begin position="1"/>
        <end position="53"/>
    </location>
</feature>
<feature type="region of interest" description="Disordered" evidence="13">
    <location>
        <begin position="205"/>
        <end position="259"/>
    </location>
</feature>
<keyword evidence="10" id="KW-0406">Ion transport</keyword>
<evidence type="ECO:0000256" key="10">
    <source>
        <dbReference type="ARBA" id="ARBA00023065"/>
    </source>
</evidence>
<keyword evidence="2" id="KW-0813">Transport</keyword>
<evidence type="ECO:0000313" key="17">
    <source>
        <dbReference type="Proteomes" id="UP001189429"/>
    </source>
</evidence>
<comment type="subcellular location">
    <subcellularLocation>
        <location evidence="1">Membrane</location>
        <topology evidence="1">Multi-pass membrane protein</topology>
    </subcellularLocation>
</comment>
<evidence type="ECO:0000256" key="3">
    <source>
        <dbReference type="ARBA" id="ARBA00022538"/>
    </source>
</evidence>
<dbReference type="EMBL" id="CAUYUJ010018460">
    <property type="protein sequence ID" value="CAK0883760.1"/>
    <property type="molecule type" value="Genomic_DNA"/>
</dbReference>
<dbReference type="Pfam" id="PF00520">
    <property type="entry name" value="Ion_trans"/>
    <property type="match status" value="1"/>
</dbReference>
<dbReference type="InterPro" id="IPR002048">
    <property type="entry name" value="EF_hand_dom"/>
</dbReference>
<dbReference type="PANTHER" id="PTHR11537:SF254">
    <property type="entry name" value="POTASSIUM VOLTAGE-GATED CHANNEL PROTEIN SHAB"/>
    <property type="match status" value="1"/>
</dbReference>
<feature type="compositionally biased region" description="Acidic residues" evidence="13">
    <location>
        <begin position="1"/>
        <end position="10"/>
    </location>
</feature>
<feature type="compositionally biased region" description="Low complexity" evidence="13">
    <location>
        <begin position="364"/>
        <end position="380"/>
    </location>
</feature>
<organism evidence="16 17">
    <name type="scientific">Prorocentrum cordatum</name>
    <dbReference type="NCBI Taxonomy" id="2364126"/>
    <lineage>
        <taxon>Eukaryota</taxon>
        <taxon>Sar</taxon>
        <taxon>Alveolata</taxon>
        <taxon>Dinophyceae</taxon>
        <taxon>Prorocentrales</taxon>
        <taxon>Prorocentraceae</taxon>
        <taxon>Prorocentrum</taxon>
    </lineage>
</organism>
<evidence type="ECO:0000256" key="7">
    <source>
        <dbReference type="ARBA" id="ARBA00022882"/>
    </source>
</evidence>
<dbReference type="Gene3D" id="1.20.120.350">
    <property type="entry name" value="Voltage-gated potassium channels. Chain C"/>
    <property type="match status" value="1"/>
</dbReference>
<evidence type="ECO:0000256" key="11">
    <source>
        <dbReference type="ARBA" id="ARBA00023136"/>
    </source>
</evidence>
<keyword evidence="9 14" id="KW-1133">Transmembrane helix</keyword>
<evidence type="ECO:0000256" key="13">
    <source>
        <dbReference type="SAM" id="MobiDB-lite"/>
    </source>
</evidence>
<dbReference type="SUPFAM" id="SSF47473">
    <property type="entry name" value="EF-hand"/>
    <property type="match status" value="1"/>
</dbReference>
<dbReference type="Proteomes" id="UP001189429">
    <property type="component" value="Unassembled WGS sequence"/>
</dbReference>
<dbReference type="InterPro" id="IPR011992">
    <property type="entry name" value="EF-hand-dom_pair"/>
</dbReference>
<evidence type="ECO:0000256" key="9">
    <source>
        <dbReference type="ARBA" id="ARBA00022989"/>
    </source>
</evidence>
<evidence type="ECO:0000259" key="15">
    <source>
        <dbReference type="PROSITE" id="PS50222"/>
    </source>
</evidence>
<evidence type="ECO:0000256" key="4">
    <source>
        <dbReference type="ARBA" id="ARBA00022692"/>
    </source>
</evidence>
<evidence type="ECO:0000256" key="12">
    <source>
        <dbReference type="ARBA" id="ARBA00023303"/>
    </source>
</evidence>
<dbReference type="Gene3D" id="1.10.287.70">
    <property type="match status" value="1"/>
</dbReference>
<keyword evidence="17" id="KW-1185">Reference proteome</keyword>
<evidence type="ECO:0000256" key="5">
    <source>
        <dbReference type="ARBA" id="ARBA00022826"/>
    </source>
</evidence>
<evidence type="ECO:0000256" key="1">
    <source>
        <dbReference type="ARBA" id="ARBA00004141"/>
    </source>
</evidence>
<dbReference type="SUPFAM" id="SSF81324">
    <property type="entry name" value="Voltage-gated potassium channels"/>
    <property type="match status" value="1"/>
</dbReference>
<feature type="region of interest" description="Disordered" evidence="13">
    <location>
        <begin position="133"/>
        <end position="165"/>
    </location>
</feature>
<evidence type="ECO:0000256" key="8">
    <source>
        <dbReference type="ARBA" id="ARBA00022958"/>
    </source>
</evidence>
<feature type="transmembrane region" description="Helical" evidence="14">
    <location>
        <begin position="605"/>
        <end position="625"/>
    </location>
</feature>
<gene>
    <name evidence="16" type="ORF">PCOR1329_LOCUS65891</name>
</gene>
<dbReference type="InterPro" id="IPR027359">
    <property type="entry name" value="Volt_channel_dom_sf"/>
</dbReference>
<evidence type="ECO:0000313" key="16">
    <source>
        <dbReference type="EMBL" id="CAK0883760.1"/>
    </source>
</evidence>
<accession>A0ABN9WBT5</accession>
<comment type="caution">
    <text evidence="16">The sequence shown here is derived from an EMBL/GenBank/DDBJ whole genome shotgun (WGS) entry which is preliminary data.</text>
</comment>
<dbReference type="PANTHER" id="PTHR11537">
    <property type="entry name" value="VOLTAGE-GATED POTASSIUM CHANNEL"/>
    <property type="match status" value="1"/>
</dbReference>
<feature type="compositionally biased region" description="Low complexity" evidence="13">
    <location>
        <begin position="11"/>
        <end position="22"/>
    </location>
</feature>
<name>A0ABN9WBT5_9DINO</name>
<feature type="region of interest" description="Disordered" evidence="13">
    <location>
        <begin position="274"/>
        <end position="396"/>
    </location>
</feature>
<keyword evidence="11 14" id="KW-0472">Membrane</keyword>
<keyword evidence="7" id="KW-0851">Voltage-gated channel</keyword>
<dbReference type="InterPro" id="IPR005821">
    <property type="entry name" value="Ion_trans_dom"/>
</dbReference>
<dbReference type="PROSITE" id="PS50222">
    <property type="entry name" value="EF_HAND_2"/>
    <property type="match status" value="1"/>
</dbReference>
<proteinExistence type="predicted"/>
<keyword evidence="5" id="KW-0631">Potassium channel</keyword>